<sequence length="173" mass="17488">MPTLSAVPWTRAVLAAGAVSLVLVLSACGAHDTGDDVASAKGSRTPTAGASAKSKDAQKARLQFAACMRRNGVDMPDPGADGTKLTMPSDPAKFSSAVEKCKQYMPSADGQGSVDSASANAQALKLARCLRGKGIDVPDPSADKPLNIPDAESQKTQDAMKACGGGVSGRAGQ</sequence>
<feature type="chain" id="PRO_5046629559" description="Lipoprotein" evidence="2">
    <location>
        <begin position="30"/>
        <end position="173"/>
    </location>
</feature>
<reference evidence="3 4" key="1">
    <citation type="submission" date="2023-10" db="EMBL/GenBank/DDBJ databases">
        <title>Characterization of rhizosphere-enriched actinobacteria from wheat plants lab-grown on chernevaya soil.</title>
        <authorList>
            <person name="Tikhonova E.N."/>
            <person name="Konopkin A."/>
            <person name="Kravchenko I.K."/>
        </authorList>
    </citation>
    <scope>NUCLEOTIDE SEQUENCE [LARGE SCALE GENOMIC DNA]</scope>
    <source>
        <strain evidence="3 4">RR29</strain>
    </source>
</reference>
<protein>
    <recommendedName>
        <fullName evidence="5">Lipoprotein</fullName>
    </recommendedName>
</protein>
<organism evidence="3 4">
    <name type="scientific">Streptomyces prunicolor</name>
    <dbReference type="NCBI Taxonomy" id="67348"/>
    <lineage>
        <taxon>Bacteria</taxon>
        <taxon>Bacillati</taxon>
        <taxon>Actinomycetota</taxon>
        <taxon>Actinomycetes</taxon>
        <taxon>Kitasatosporales</taxon>
        <taxon>Streptomycetaceae</taxon>
        <taxon>Streptomyces</taxon>
    </lineage>
</organism>
<feature type="region of interest" description="Disordered" evidence="1">
    <location>
        <begin position="136"/>
        <end position="173"/>
    </location>
</feature>
<dbReference type="Proteomes" id="UP001187346">
    <property type="component" value="Unassembled WGS sequence"/>
</dbReference>
<evidence type="ECO:0008006" key="5">
    <source>
        <dbReference type="Google" id="ProtNLM"/>
    </source>
</evidence>
<feature type="compositionally biased region" description="Gly residues" evidence="1">
    <location>
        <begin position="163"/>
        <end position="173"/>
    </location>
</feature>
<accession>A0ABU4F2W5</accession>
<feature type="region of interest" description="Disordered" evidence="1">
    <location>
        <begin position="71"/>
        <end position="91"/>
    </location>
</feature>
<name>A0ABU4F2W5_9ACTN</name>
<evidence type="ECO:0000313" key="4">
    <source>
        <dbReference type="Proteomes" id="UP001187346"/>
    </source>
</evidence>
<evidence type="ECO:0000313" key="3">
    <source>
        <dbReference type="EMBL" id="MDV7214932.1"/>
    </source>
</evidence>
<gene>
    <name evidence="3" type="ORF">R5A26_03095</name>
</gene>
<comment type="caution">
    <text evidence="3">The sequence shown here is derived from an EMBL/GenBank/DDBJ whole genome shotgun (WGS) entry which is preliminary data.</text>
</comment>
<dbReference type="EMBL" id="JAWMAJ010000006">
    <property type="protein sequence ID" value="MDV7214932.1"/>
    <property type="molecule type" value="Genomic_DNA"/>
</dbReference>
<feature type="signal peptide" evidence="2">
    <location>
        <begin position="1"/>
        <end position="29"/>
    </location>
</feature>
<evidence type="ECO:0000256" key="2">
    <source>
        <dbReference type="SAM" id="SignalP"/>
    </source>
</evidence>
<dbReference type="RefSeq" id="WP_266857998.1">
    <property type="nucleotide sequence ID" value="NZ_JAPEMW010000001.1"/>
</dbReference>
<feature type="region of interest" description="Disordered" evidence="1">
    <location>
        <begin position="34"/>
        <end position="55"/>
    </location>
</feature>
<keyword evidence="2" id="KW-0732">Signal</keyword>
<keyword evidence="4" id="KW-1185">Reference proteome</keyword>
<proteinExistence type="predicted"/>
<evidence type="ECO:0000256" key="1">
    <source>
        <dbReference type="SAM" id="MobiDB-lite"/>
    </source>
</evidence>